<sequence>MGCLVAVIRSSRLVVTGLNSWLMFLMTNLEAAITICFLFVLSWTPYGVLAMIGAFGNKALLTPGITMIPACACKFVACLDPYVYAISHPRYRLELQKRLPWLELQEKLPADTQSSTTETVNAPLS</sequence>
<proteinExistence type="predicted"/>
<gene>
    <name evidence="3" type="primary">LOC112467499</name>
    <name evidence="2" type="synonym">LOC112467374</name>
</gene>
<accession>A0A6J1RGP5</accession>
<dbReference type="OrthoDB" id="2105199at2759"/>
<dbReference type="RefSeq" id="XP_024891734.1">
    <property type="nucleotide sequence ID" value="XM_025035966.1"/>
</dbReference>
<dbReference type="RefSeq" id="XP_024891916.1">
    <property type="nucleotide sequence ID" value="XM_025036148.1"/>
</dbReference>
<dbReference type="SUPFAM" id="SSF81321">
    <property type="entry name" value="Family A G protein-coupled receptor-like"/>
    <property type="match status" value="1"/>
</dbReference>
<evidence type="ECO:0000313" key="2">
    <source>
        <dbReference type="RefSeq" id="XP_024891734.1"/>
    </source>
</evidence>
<reference evidence="2 3" key="1">
    <citation type="submission" date="2025-04" db="UniProtKB">
        <authorList>
            <consortium name="RefSeq"/>
        </authorList>
    </citation>
    <scope>IDENTIFICATION</scope>
    <source>
        <tissue evidence="2 3">Whole body</tissue>
    </source>
</reference>
<dbReference type="AlphaFoldDB" id="A0A6J1RGP5"/>
<dbReference type="Gene3D" id="1.20.1070.10">
    <property type="entry name" value="Rhodopsin 7-helix transmembrane proteins"/>
    <property type="match status" value="1"/>
</dbReference>
<evidence type="ECO:0000313" key="3">
    <source>
        <dbReference type="RefSeq" id="XP_024891916.1"/>
    </source>
</evidence>
<organism evidence="1 3">
    <name type="scientific">Temnothorax curvispinosus</name>
    <dbReference type="NCBI Taxonomy" id="300111"/>
    <lineage>
        <taxon>Eukaryota</taxon>
        <taxon>Metazoa</taxon>
        <taxon>Ecdysozoa</taxon>
        <taxon>Arthropoda</taxon>
        <taxon>Hexapoda</taxon>
        <taxon>Insecta</taxon>
        <taxon>Pterygota</taxon>
        <taxon>Neoptera</taxon>
        <taxon>Endopterygota</taxon>
        <taxon>Hymenoptera</taxon>
        <taxon>Apocrita</taxon>
        <taxon>Aculeata</taxon>
        <taxon>Formicoidea</taxon>
        <taxon>Formicidae</taxon>
        <taxon>Myrmicinae</taxon>
        <taxon>Temnothorax</taxon>
    </lineage>
</organism>
<dbReference type="Proteomes" id="UP000504618">
    <property type="component" value="Unplaced"/>
</dbReference>
<protein>
    <submittedName>
        <fullName evidence="2 3">Opsin, ultraviolet-sensitive-like</fullName>
    </submittedName>
</protein>
<dbReference type="GeneID" id="112467499"/>
<evidence type="ECO:0000313" key="1">
    <source>
        <dbReference type="Proteomes" id="UP000504618"/>
    </source>
</evidence>
<name>A0A6J1RGP5_9HYME</name>
<keyword evidence="1" id="KW-1185">Reference proteome</keyword>